<organism evidence="2 3">
    <name type="scientific">Pseudomonas mangrovi</name>
    <dbReference type="NCBI Taxonomy" id="2161748"/>
    <lineage>
        <taxon>Bacteria</taxon>
        <taxon>Pseudomonadati</taxon>
        <taxon>Pseudomonadota</taxon>
        <taxon>Gammaproteobacteria</taxon>
        <taxon>Pseudomonadales</taxon>
        <taxon>Pseudomonadaceae</taxon>
        <taxon>Pseudomonas</taxon>
    </lineage>
</organism>
<evidence type="ECO:0000313" key="3">
    <source>
        <dbReference type="Proteomes" id="UP000244064"/>
    </source>
</evidence>
<comment type="caution">
    <text evidence="2">The sequence shown here is derived from an EMBL/GenBank/DDBJ whole genome shotgun (WGS) entry which is preliminary data.</text>
</comment>
<feature type="region of interest" description="Disordered" evidence="1">
    <location>
        <begin position="167"/>
        <end position="230"/>
    </location>
</feature>
<dbReference type="OrthoDB" id="9812722at2"/>
<dbReference type="AlphaFoldDB" id="A0A2T5P539"/>
<feature type="region of interest" description="Disordered" evidence="1">
    <location>
        <begin position="44"/>
        <end position="78"/>
    </location>
</feature>
<keyword evidence="3" id="KW-1185">Reference proteome</keyword>
<evidence type="ECO:0000256" key="1">
    <source>
        <dbReference type="SAM" id="MobiDB-lite"/>
    </source>
</evidence>
<reference evidence="2 3" key="1">
    <citation type="submission" date="2018-04" db="EMBL/GenBank/DDBJ databases">
        <title>Pseudomonas sp. nov., isolated from mangrove soil.</title>
        <authorList>
            <person name="Chen C."/>
        </authorList>
    </citation>
    <scope>NUCLEOTIDE SEQUENCE [LARGE SCALE GENOMIC DNA]</scope>
    <source>
        <strain evidence="2 3">TC-11</strain>
    </source>
</reference>
<evidence type="ECO:0008006" key="4">
    <source>
        <dbReference type="Google" id="ProtNLM"/>
    </source>
</evidence>
<name>A0A2T5P539_9PSED</name>
<dbReference type="Proteomes" id="UP000244064">
    <property type="component" value="Unassembled WGS sequence"/>
</dbReference>
<feature type="compositionally biased region" description="Low complexity" evidence="1">
    <location>
        <begin position="178"/>
        <end position="188"/>
    </location>
</feature>
<gene>
    <name evidence="2" type="ORF">DBO85_16390</name>
</gene>
<accession>A0A2T5P539</accession>
<dbReference type="Pfam" id="PF12118">
    <property type="entry name" value="SprA-related"/>
    <property type="match status" value="1"/>
</dbReference>
<proteinExistence type="predicted"/>
<sequence length="230" mass="24042">MRAGSFLPAFDIRYSEHGIRFVPPCRGTRSCDMLIGAFAYSSSVTPPTSRASVGGAAPAPDEKDASGKPAADQAPQKNRLEQVQLRLEQMEIADLTARDREVRVHEQAHAAVGGALAGSPTYSYTRGPDGRSYVTDGEVSIDTAPVAGDPQATLAKMDQVRRAALAPAEPSAQDMRVAAQAQATAAQARGELAELQSQAGGQGKGSAVASAYRAVEEGAESSESRVDERA</sequence>
<dbReference type="EMBL" id="QASN01000021">
    <property type="protein sequence ID" value="PTU72840.1"/>
    <property type="molecule type" value="Genomic_DNA"/>
</dbReference>
<protein>
    <recommendedName>
        <fullName evidence="4">Catalase</fullName>
    </recommendedName>
</protein>
<dbReference type="InterPro" id="IPR021973">
    <property type="entry name" value="SprA-related"/>
</dbReference>
<evidence type="ECO:0000313" key="2">
    <source>
        <dbReference type="EMBL" id="PTU72840.1"/>
    </source>
</evidence>